<evidence type="ECO:0000313" key="2">
    <source>
        <dbReference type="EMBL" id="KAK7063696.1"/>
    </source>
</evidence>
<name>A0AAW0EGL7_9AGAR</name>
<gene>
    <name evidence="2" type="ORF">R3P38DRAFT_3339179</name>
</gene>
<dbReference type="AlphaFoldDB" id="A0AAW0EGL7"/>
<dbReference type="Proteomes" id="UP001362999">
    <property type="component" value="Unassembled WGS sequence"/>
</dbReference>
<dbReference type="EMBL" id="JAWWNJ010000001">
    <property type="protein sequence ID" value="KAK7063696.1"/>
    <property type="molecule type" value="Genomic_DNA"/>
</dbReference>
<sequence>MTTVNLDIGSSLSRAALRARLFEIDTEIEHLESRLEQLAKAREPIADALDSIIYPILTLPVEITSEILQQHLDCLEDDEDDDEDEDDHDNDIRFTPQAPFVYLNYARFGGPLFLSKICRFWRNIVLNTPSMWCRVAAFDNHWMTGPIPDFRELLQYWLSRARGHELYLDFAEGAFEGPRYTELLLPTAAHHSSQWRSFSGYLDLSKLSAFDCVQACVPILHELKLSIGVKSNLYPSAPSFAFSIAPQLRKVELRNVSPACIVLPWRQLTHLTLKRQTLYACTEILHQTPLLENLFVEVDLDEHSDSHRSTPVTLDHVHSLRIGFRCRSAHEDILSYLTLPHLTTFVPSTILEKDETLCTFLERSQCAVSSLSAGGVSGDVSAALGFILAMNQLKHLTFSVSDYPPNNLANFLFRLTTDPAFLPRLQSLRIPTCYPVIPYLRIAKMLSSRWYERGSNPKLESFRIIRRIPEDDPYETPSNRDIHRSDVVPDSAVADTLQALIDDGLDIQIRSWHKMKASYHMNDFYD</sequence>
<accession>A0AAW0EGL7</accession>
<comment type="caution">
    <text evidence="2">The sequence shown here is derived from an EMBL/GenBank/DDBJ whole genome shotgun (WGS) entry which is preliminary data.</text>
</comment>
<keyword evidence="3" id="KW-1185">Reference proteome</keyword>
<feature type="coiled-coil region" evidence="1">
    <location>
        <begin position="14"/>
        <end position="41"/>
    </location>
</feature>
<protein>
    <submittedName>
        <fullName evidence="2">F-box domain-containing protein</fullName>
    </submittedName>
</protein>
<evidence type="ECO:0000256" key="1">
    <source>
        <dbReference type="SAM" id="Coils"/>
    </source>
</evidence>
<organism evidence="2 3">
    <name type="scientific">Favolaschia claudopus</name>
    <dbReference type="NCBI Taxonomy" id="2862362"/>
    <lineage>
        <taxon>Eukaryota</taxon>
        <taxon>Fungi</taxon>
        <taxon>Dikarya</taxon>
        <taxon>Basidiomycota</taxon>
        <taxon>Agaricomycotina</taxon>
        <taxon>Agaricomycetes</taxon>
        <taxon>Agaricomycetidae</taxon>
        <taxon>Agaricales</taxon>
        <taxon>Marasmiineae</taxon>
        <taxon>Mycenaceae</taxon>
        <taxon>Favolaschia</taxon>
    </lineage>
</organism>
<proteinExistence type="predicted"/>
<reference evidence="2 3" key="1">
    <citation type="journal article" date="2024" name="J Genomics">
        <title>Draft genome sequencing and assembly of Favolaschia claudopus CIRM-BRFM 2984 isolated from oak limbs.</title>
        <authorList>
            <person name="Navarro D."/>
            <person name="Drula E."/>
            <person name="Chaduli D."/>
            <person name="Cazenave R."/>
            <person name="Ahrendt S."/>
            <person name="Wang J."/>
            <person name="Lipzen A."/>
            <person name="Daum C."/>
            <person name="Barry K."/>
            <person name="Grigoriev I.V."/>
            <person name="Favel A."/>
            <person name="Rosso M.N."/>
            <person name="Martin F."/>
        </authorList>
    </citation>
    <scope>NUCLEOTIDE SEQUENCE [LARGE SCALE GENOMIC DNA]</scope>
    <source>
        <strain evidence="2 3">CIRM-BRFM 2984</strain>
    </source>
</reference>
<keyword evidence="1" id="KW-0175">Coiled coil</keyword>
<evidence type="ECO:0000313" key="3">
    <source>
        <dbReference type="Proteomes" id="UP001362999"/>
    </source>
</evidence>